<keyword evidence="7" id="KW-0479">Metal-binding</keyword>
<comment type="caution">
    <text evidence="10">The sequence shown here is derived from an EMBL/GenBank/DDBJ whole genome shotgun (WGS) entry which is preliminary data.</text>
</comment>
<dbReference type="GO" id="GO:0046872">
    <property type="term" value="F:metal ion binding"/>
    <property type="evidence" value="ECO:0007669"/>
    <property type="project" value="UniProtKB-KW"/>
</dbReference>
<dbReference type="GO" id="GO:0006508">
    <property type="term" value="P:proteolysis"/>
    <property type="evidence" value="ECO:0007669"/>
    <property type="project" value="UniProtKB-KW"/>
</dbReference>
<dbReference type="Gene3D" id="3.40.1830.10">
    <property type="entry name" value="Thermophilic metalloprotease (M29)"/>
    <property type="match status" value="1"/>
</dbReference>
<dbReference type="Pfam" id="PF02073">
    <property type="entry name" value="Peptidase_M29"/>
    <property type="match status" value="1"/>
</dbReference>
<keyword evidence="9" id="KW-0482">Metalloprotease</keyword>
<dbReference type="SUPFAM" id="SSF144052">
    <property type="entry name" value="Thermophilic metalloprotease-like"/>
    <property type="match status" value="1"/>
</dbReference>
<proteinExistence type="inferred from homology"/>
<comment type="cofactor">
    <cofactor evidence="2">
        <name>Mg(2+)</name>
        <dbReference type="ChEBI" id="CHEBI:18420"/>
    </cofactor>
</comment>
<reference evidence="10" key="1">
    <citation type="submission" date="2021-01" db="EMBL/GenBank/DDBJ databases">
        <title>Whole genome shotgun sequence of Sphaerisporangium rufum NBRC 109079.</title>
        <authorList>
            <person name="Komaki H."/>
            <person name="Tamura T."/>
        </authorList>
    </citation>
    <scope>NUCLEOTIDE SEQUENCE</scope>
    <source>
        <strain evidence="10">NBRC 109079</strain>
    </source>
</reference>
<evidence type="ECO:0000256" key="6">
    <source>
        <dbReference type="ARBA" id="ARBA00022670"/>
    </source>
</evidence>
<dbReference type="AlphaFoldDB" id="A0A919R6H7"/>
<keyword evidence="8" id="KW-0378">Hydrolase</keyword>
<dbReference type="RefSeq" id="WP_203990503.1">
    <property type="nucleotide sequence ID" value="NZ_BOOU01000069.1"/>
</dbReference>
<evidence type="ECO:0000313" key="10">
    <source>
        <dbReference type="EMBL" id="GII80163.1"/>
    </source>
</evidence>
<sequence>MTNDTDAGARLDRYARVILETGVVLRPGQDLAINALVEHAPLARAIAEAAYRHGAGYVDIWYFDPHAKASRVRHAAPESLGRTPPWLDRRYEDLAERGGALVNITGDPDPELLAGLDPARAGMDRMPALASRFRVQSRGLVAWTIAAYPTAAWARGVYGEPDVERLWRDLEHFLRLDEPDPVAAWREHLDLLRHRAALLTEAGFDELHYTGPGTDLRVGLIPEARWTISAHDMPDGSVNVLNLPTEEVFTTPHRERAEGVVSATRPLALGGVVVEDLWLRLAGGRVVEVDARTGRDTVARQLADVPGAGRLGEVALVDGTTSRIGRLGTVYRDTLLDENATCHIAWGGGIPTAFADWREIDDATLAGRGVNFSKVHVDFMMGGPGLTVRGRRAGGGGETTILEDGAWALG</sequence>
<evidence type="ECO:0000256" key="5">
    <source>
        <dbReference type="ARBA" id="ARBA00022438"/>
    </source>
</evidence>
<dbReference type="PRINTS" id="PR00919">
    <property type="entry name" value="THERMOPTASE"/>
</dbReference>
<name>A0A919R6H7_9ACTN</name>
<evidence type="ECO:0000256" key="2">
    <source>
        <dbReference type="ARBA" id="ARBA00001946"/>
    </source>
</evidence>
<organism evidence="10 11">
    <name type="scientific">Sphaerisporangium rufum</name>
    <dbReference type="NCBI Taxonomy" id="1381558"/>
    <lineage>
        <taxon>Bacteria</taxon>
        <taxon>Bacillati</taxon>
        <taxon>Actinomycetota</taxon>
        <taxon>Actinomycetes</taxon>
        <taxon>Streptosporangiales</taxon>
        <taxon>Streptosporangiaceae</taxon>
        <taxon>Sphaerisporangium</taxon>
    </lineage>
</organism>
<evidence type="ECO:0000256" key="1">
    <source>
        <dbReference type="ARBA" id="ARBA00001941"/>
    </source>
</evidence>
<dbReference type="Proteomes" id="UP000655287">
    <property type="component" value="Unassembled WGS sequence"/>
</dbReference>
<dbReference type="InterPro" id="IPR000787">
    <property type="entry name" value="Peptidase_M29"/>
</dbReference>
<evidence type="ECO:0000256" key="3">
    <source>
        <dbReference type="ARBA" id="ARBA00001947"/>
    </source>
</evidence>
<evidence type="ECO:0000256" key="9">
    <source>
        <dbReference type="ARBA" id="ARBA00023049"/>
    </source>
</evidence>
<evidence type="ECO:0000256" key="8">
    <source>
        <dbReference type="ARBA" id="ARBA00022801"/>
    </source>
</evidence>
<keyword evidence="5 10" id="KW-0031">Aminopeptidase</keyword>
<dbReference type="InterPro" id="IPR035097">
    <property type="entry name" value="M29_N-terminal"/>
</dbReference>
<evidence type="ECO:0000256" key="7">
    <source>
        <dbReference type="ARBA" id="ARBA00022723"/>
    </source>
</evidence>
<comment type="cofactor">
    <cofactor evidence="3">
        <name>Zn(2+)</name>
        <dbReference type="ChEBI" id="CHEBI:29105"/>
    </cofactor>
</comment>
<gene>
    <name evidence="10" type="ORF">Sru01_51450</name>
</gene>
<dbReference type="EMBL" id="BOOU01000069">
    <property type="protein sequence ID" value="GII80163.1"/>
    <property type="molecule type" value="Genomic_DNA"/>
</dbReference>
<comment type="cofactor">
    <cofactor evidence="1">
        <name>Co(2+)</name>
        <dbReference type="ChEBI" id="CHEBI:48828"/>
    </cofactor>
</comment>
<dbReference type="PANTHER" id="PTHR34448">
    <property type="entry name" value="AMINOPEPTIDASE"/>
    <property type="match status" value="1"/>
</dbReference>
<evidence type="ECO:0000313" key="11">
    <source>
        <dbReference type="Proteomes" id="UP000655287"/>
    </source>
</evidence>
<evidence type="ECO:0000256" key="4">
    <source>
        <dbReference type="ARBA" id="ARBA00008236"/>
    </source>
</evidence>
<accession>A0A919R6H7</accession>
<dbReference type="InterPro" id="IPR052170">
    <property type="entry name" value="M29_Exopeptidase"/>
</dbReference>
<keyword evidence="11" id="KW-1185">Reference proteome</keyword>
<comment type="similarity">
    <text evidence="4">Belongs to the peptidase M29 family.</text>
</comment>
<protein>
    <submittedName>
        <fullName evidence="10">Aminopeptidase</fullName>
    </submittedName>
</protein>
<dbReference type="GO" id="GO:0008237">
    <property type="term" value="F:metallopeptidase activity"/>
    <property type="evidence" value="ECO:0007669"/>
    <property type="project" value="UniProtKB-KW"/>
</dbReference>
<dbReference type="PANTHER" id="PTHR34448:SF3">
    <property type="entry name" value="AMINOPEPTIDASE AMPS"/>
    <property type="match status" value="1"/>
</dbReference>
<dbReference type="GO" id="GO:0004177">
    <property type="term" value="F:aminopeptidase activity"/>
    <property type="evidence" value="ECO:0007669"/>
    <property type="project" value="UniProtKB-KW"/>
</dbReference>
<keyword evidence="6" id="KW-0645">Protease</keyword>